<reference evidence="1 2" key="1">
    <citation type="journal article" date="2019" name="Int. J. Syst. Evol. Microbiol.">
        <title>The Global Catalogue of Microorganisms (GCM) 10K type strain sequencing project: providing services to taxonomists for standard genome sequencing and annotation.</title>
        <authorList>
            <consortium name="The Broad Institute Genomics Platform"/>
            <consortium name="The Broad Institute Genome Sequencing Center for Infectious Disease"/>
            <person name="Wu L."/>
            <person name="Ma J."/>
        </authorList>
    </citation>
    <scope>NUCLEOTIDE SEQUENCE [LARGE SCALE GENOMIC DNA]</scope>
    <source>
        <strain evidence="1 2">JCM 9088</strain>
    </source>
</reference>
<dbReference type="EMBL" id="BAAAUD010000110">
    <property type="protein sequence ID" value="GAA2972988.1"/>
    <property type="molecule type" value="Genomic_DNA"/>
</dbReference>
<evidence type="ECO:0000313" key="1">
    <source>
        <dbReference type="EMBL" id="GAA2972988.1"/>
    </source>
</evidence>
<comment type="caution">
    <text evidence="1">The sequence shown here is derived from an EMBL/GenBank/DDBJ whole genome shotgun (WGS) entry which is preliminary data.</text>
</comment>
<keyword evidence="2" id="KW-1185">Reference proteome</keyword>
<sequence length="78" mass="8435">MAATRIPPARKYCGDINIKPEIGGVMVQACFHNAGGYCSTYKWAPAGTWTAIATNVKDYSDYYLVFDSKASASGYIAD</sequence>
<dbReference type="RefSeq" id="WP_344500647.1">
    <property type="nucleotide sequence ID" value="NZ_BAAAUD010000110.1"/>
</dbReference>
<accession>A0ABN3XQF4</accession>
<proteinExistence type="predicted"/>
<organism evidence="1 2">
    <name type="scientific">Streptomyces enissocaesilis</name>
    <dbReference type="NCBI Taxonomy" id="332589"/>
    <lineage>
        <taxon>Bacteria</taxon>
        <taxon>Bacillati</taxon>
        <taxon>Actinomycetota</taxon>
        <taxon>Actinomycetes</taxon>
        <taxon>Kitasatosporales</taxon>
        <taxon>Streptomycetaceae</taxon>
        <taxon>Streptomyces</taxon>
        <taxon>Streptomyces rochei group</taxon>
    </lineage>
</organism>
<dbReference type="Proteomes" id="UP001500403">
    <property type="component" value="Unassembled WGS sequence"/>
</dbReference>
<gene>
    <name evidence="1" type="ORF">GCM10010446_66790</name>
</gene>
<protein>
    <submittedName>
        <fullName evidence="1">Uncharacterized protein</fullName>
    </submittedName>
</protein>
<evidence type="ECO:0000313" key="2">
    <source>
        <dbReference type="Proteomes" id="UP001500403"/>
    </source>
</evidence>
<name>A0ABN3XQF4_9ACTN</name>